<accession>A0A1C3XK52</accession>
<reference evidence="2" key="1">
    <citation type="submission" date="2016-08" db="EMBL/GenBank/DDBJ databases">
        <authorList>
            <person name="Varghese N."/>
            <person name="Submissions Spin"/>
        </authorList>
    </citation>
    <scope>NUCLEOTIDE SEQUENCE [LARGE SCALE GENOMIC DNA]</scope>
    <source>
        <strain evidence="2">ERR11</strain>
    </source>
</reference>
<protein>
    <submittedName>
        <fullName evidence="1">Uncharacterized protein</fullName>
    </submittedName>
</protein>
<dbReference type="AlphaFoldDB" id="A0A1C3XK52"/>
<gene>
    <name evidence="1" type="ORF">GA0061098_101758</name>
</gene>
<organism evidence="1 2">
    <name type="scientific">Bradyrhizobium shewense</name>
    <dbReference type="NCBI Taxonomy" id="1761772"/>
    <lineage>
        <taxon>Bacteria</taxon>
        <taxon>Pseudomonadati</taxon>
        <taxon>Pseudomonadota</taxon>
        <taxon>Alphaproteobacteria</taxon>
        <taxon>Hyphomicrobiales</taxon>
        <taxon>Nitrobacteraceae</taxon>
        <taxon>Bradyrhizobium</taxon>
    </lineage>
</organism>
<dbReference type="Proteomes" id="UP000199184">
    <property type="component" value="Unassembled WGS sequence"/>
</dbReference>
<name>A0A1C3XK52_9BRAD</name>
<sequence length="91" mass="10027">MRGRSRRWRPDAVSMAIDASTPSAVIPANAGIHNHREEFGATPVTPSLRQTPPCGYGSRIFASLVRDDTISVATSILTTNVKWMGRRRVLH</sequence>
<keyword evidence="2" id="KW-1185">Reference proteome</keyword>
<evidence type="ECO:0000313" key="1">
    <source>
        <dbReference type="EMBL" id="SCB52364.1"/>
    </source>
</evidence>
<dbReference type="EMBL" id="FMAI01000017">
    <property type="protein sequence ID" value="SCB52364.1"/>
    <property type="molecule type" value="Genomic_DNA"/>
</dbReference>
<proteinExistence type="predicted"/>
<evidence type="ECO:0000313" key="2">
    <source>
        <dbReference type="Proteomes" id="UP000199184"/>
    </source>
</evidence>